<dbReference type="GO" id="GO:0000287">
    <property type="term" value="F:magnesium ion binding"/>
    <property type="evidence" value="ECO:0007669"/>
    <property type="project" value="UniProtKB-UniRule"/>
</dbReference>
<keyword evidence="11" id="KW-0479">Metal-binding</keyword>
<evidence type="ECO:0000313" key="13">
    <source>
        <dbReference type="EMBL" id="EPD12639.1"/>
    </source>
</evidence>
<evidence type="ECO:0000313" key="14">
    <source>
        <dbReference type="Proteomes" id="UP000015462"/>
    </source>
</evidence>
<comment type="similarity">
    <text evidence="11">Belongs to the PRA-CH family.</text>
</comment>
<dbReference type="EC" id="3.5.4.19" evidence="11"/>
<dbReference type="InterPro" id="IPR026660">
    <property type="entry name" value="PRA-CH"/>
</dbReference>
<comment type="cofactor">
    <cofactor evidence="11">
        <name>Zn(2+)</name>
        <dbReference type="ChEBI" id="CHEBI:29105"/>
    </cofactor>
    <text evidence="11">Binds 1 zinc ion per subunit.</text>
</comment>
<keyword evidence="7 11" id="KW-0963">Cytoplasm</keyword>
<feature type="binding site" evidence="11">
    <location>
        <position position="120"/>
    </location>
    <ligand>
        <name>Zn(2+)</name>
        <dbReference type="ChEBI" id="CHEBI:29105"/>
        <note>ligand shared between dimeric partners</note>
    </ligand>
</feature>
<comment type="catalytic activity">
    <reaction evidence="1 11">
        <text>1-(5-phospho-beta-D-ribosyl)-5'-AMP + H2O = 1-(5-phospho-beta-D-ribosyl)-5-[(5-phospho-beta-D-ribosylamino)methylideneamino]imidazole-4-carboxamide</text>
        <dbReference type="Rhea" id="RHEA:20049"/>
        <dbReference type="ChEBI" id="CHEBI:15377"/>
        <dbReference type="ChEBI" id="CHEBI:58435"/>
        <dbReference type="ChEBI" id="CHEBI:59457"/>
        <dbReference type="EC" id="3.5.4.19"/>
    </reaction>
</comment>
<dbReference type="SUPFAM" id="SSF141734">
    <property type="entry name" value="HisI-like"/>
    <property type="match status" value="1"/>
</dbReference>
<gene>
    <name evidence="11" type="primary">hisI</name>
    <name evidence="13" type="ORF">L196_08539</name>
</gene>
<keyword evidence="10 11" id="KW-0368">Histidine biosynthesis</keyword>
<dbReference type="Proteomes" id="UP000015462">
    <property type="component" value="Unassembled WGS sequence"/>
</dbReference>
<dbReference type="PANTHER" id="PTHR42945:SF1">
    <property type="entry name" value="HISTIDINE BIOSYNTHESIS BIFUNCTIONAL PROTEIN HIS7"/>
    <property type="match status" value="1"/>
</dbReference>
<evidence type="ECO:0000256" key="9">
    <source>
        <dbReference type="ARBA" id="ARBA00022801"/>
    </source>
</evidence>
<evidence type="ECO:0000259" key="12">
    <source>
        <dbReference type="Pfam" id="PF01502"/>
    </source>
</evidence>
<comment type="catalytic activity">
    <reaction evidence="2">
        <text>1-(5-phospho-beta-D-ribosyl)-ATP + H2O = 1-(5-phospho-beta-D-ribosyl)-5'-AMP + diphosphate + H(+)</text>
        <dbReference type="Rhea" id="RHEA:22828"/>
        <dbReference type="ChEBI" id="CHEBI:15377"/>
        <dbReference type="ChEBI" id="CHEBI:15378"/>
        <dbReference type="ChEBI" id="CHEBI:33019"/>
        <dbReference type="ChEBI" id="CHEBI:59457"/>
        <dbReference type="ChEBI" id="CHEBI:73183"/>
        <dbReference type="EC" id="3.6.1.31"/>
    </reaction>
</comment>
<keyword evidence="11" id="KW-0460">Magnesium</keyword>
<comment type="pathway">
    <text evidence="4">Amino-acid biosynthesis; L-histidine biosynthesis; L-histidine from 5-phospho-alpha-D-ribose 1-diphosphate: step 2/9.</text>
</comment>
<feature type="binding site" evidence="11">
    <location>
        <position position="97"/>
    </location>
    <ligand>
        <name>Zn(2+)</name>
        <dbReference type="ChEBI" id="CHEBI:29105"/>
        <note>ligand shared between dimeric partners</note>
    </ligand>
</feature>
<comment type="similarity">
    <text evidence="6">In the N-terminal section; belongs to the PRA-CH family.</text>
</comment>
<evidence type="ECO:0000256" key="8">
    <source>
        <dbReference type="ARBA" id="ARBA00022605"/>
    </source>
</evidence>
<dbReference type="EMBL" id="ASHL01000007">
    <property type="protein sequence ID" value="EPD12639.1"/>
    <property type="molecule type" value="Genomic_DNA"/>
</dbReference>
<dbReference type="GO" id="GO:0000105">
    <property type="term" value="P:L-histidine biosynthetic process"/>
    <property type="evidence" value="ECO:0007669"/>
    <property type="project" value="UniProtKB-UniRule"/>
</dbReference>
<sequence>MKRDYFIALEQKNNNALLALSEVIEQLAFNEQGLIPVITQDAKTQSVLMFAWMNKKALEQTIATQRMTYWSRSRQQLWIKGETSGSWQKLLAMSFDCDGDVILCEVEQQGAACHTGRKSCFYLHVDVDSQHVRITDSNEL</sequence>
<keyword evidence="8 11" id="KW-0028">Amino-acid biosynthesis</keyword>
<comment type="cofactor">
    <cofactor evidence="11">
        <name>Mg(2+)</name>
        <dbReference type="ChEBI" id="CHEBI:18420"/>
    </cofactor>
    <text evidence="11">Binds 1 Mg(2+) ion per subunit.</text>
</comment>
<protein>
    <recommendedName>
        <fullName evidence="11">Phosphoribosyl-AMP cyclohydrolase</fullName>
        <shortName evidence="11">PRA-CH</shortName>
        <ecNumber evidence="11">3.5.4.19</ecNumber>
    </recommendedName>
</protein>
<evidence type="ECO:0000256" key="5">
    <source>
        <dbReference type="ARBA" id="ARBA00007731"/>
    </source>
</evidence>
<comment type="pathway">
    <text evidence="3 11">Amino-acid biosynthesis; L-histidine biosynthesis; L-histidine from 5-phospho-alpha-D-ribose 1-diphosphate: step 3/9.</text>
</comment>
<accession>A0AB33Z0N9</accession>
<evidence type="ECO:0000256" key="10">
    <source>
        <dbReference type="ARBA" id="ARBA00023102"/>
    </source>
</evidence>
<dbReference type="Pfam" id="PF01502">
    <property type="entry name" value="PRA-CH"/>
    <property type="match status" value="1"/>
</dbReference>
<evidence type="ECO:0000256" key="6">
    <source>
        <dbReference type="ARBA" id="ARBA00008299"/>
    </source>
</evidence>
<keyword evidence="11" id="KW-0862">Zinc</keyword>
<comment type="function">
    <text evidence="11">Catalyzes the hydrolysis of the adenine ring of phosphoribosyl-AMP.</text>
</comment>
<proteinExistence type="inferred from homology"/>
<evidence type="ECO:0000256" key="3">
    <source>
        <dbReference type="ARBA" id="ARBA00005169"/>
    </source>
</evidence>
<keyword evidence="9 11" id="KW-0378">Hydrolase</keyword>
<feature type="domain" description="Phosphoribosyl-AMP cyclohydrolase" evidence="12">
    <location>
        <begin position="49"/>
        <end position="122"/>
    </location>
</feature>
<dbReference type="Gene3D" id="3.10.20.810">
    <property type="entry name" value="Phosphoribosyl-AMP cyclohydrolase"/>
    <property type="match status" value="1"/>
</dbReference>
<dbReference type="AlphaFoldDB" id="A0AB33Z0N9"/>
<evidence type="ECO:0000256" key="2">
    <source>
        <dbReference type="ARBA" id="ARBA00001460"/>
    </source>
</evidence>
<dbReference type="NCBIfam" id="NF000768">
    <property type="entry name" value="PRK00051.1"/>
    <property type="match status" value="1"/>
</dbReference>
<evidence type="ECO:0000256" key="4">
    <source>
        <dbReference type="ARBA" id="ARBA00005204"/>
    </source>
</evidence>
<evidence type="ECO:0000256" key="7">
    <source>
        <dbReference type="ARBA" id="ARBA00022490"/>
    </source>
</evidence>
<dbReference type="PANTHER" id="PTHR42945">
    <property type="entry name" value="HISTIDINE BIOSYNTHESIS BIFUNCTIONAL PROTEIN"/>
    <property type="match status" value="1"/>
</dbReference>
<comment type="subcellular location">
    <subcellularLocation>
        <location evidence="11">Cytoplasm</location>
    </subcellularLocation>
</comment>
<reference evidence="13 14" key="1">
    <citation type="journal article" date="2013" name="Genome Announc.">
        <title>Genome Sequence of the Pyrene- and Fluoranthene-Degrading Bacterium Cycloclasticus sp. Strain PY97M.</title>
        <authorList>
            <person name="Cui Z."/>
            <person name="Xu G."/>
            <person name="Li Q."/>
            <person name="Gao W."/>
            <person name="Zheng L."/>
        </authorList>
    </citation>
    <scope>NUCLEOTIDE SEQUENCE [LARGE SCALE GENOMIC DNA]</scope>
    <source>
        <strain evidence="13 14">PY97M</strain>
    </source>
</reference>
<dbReference type="InterPro" id="IPR002496">
    <property type="entry name" value="PRib_AMP_CycHydrolase_dom"/>
</dbReference>
<name>A0AB33Z0N9_9GAMM</name>
<dbReference type="HAMAP" id="MF_01021">
    <property type="entry name" value="HisI"/>
    <property type="match status" value="1"/>
</dbReference>
<dbReference type="InterPro" id="IPR038019">
    <property type="entry name" value="PRib_AMP_CycHydrolase_sf"/>
</dbReference>
<dbReference type="FunFam" id="3.10.20.810:FF:000001">
    <property type="entry name" value="Histidine biosynthesis bifunctional protein HisIE"/>
    <property type="match status" value="1"/>
</dbReference>
<feature type="binding site" evidence="11">
    <location>
        <position position="98"/>
    </location>
    <ligand>
        <name>Mg(2+)</name>
        <dbReference type="ChEBI" id="CHEBI:18420"/>
    </ligand>
</feature>
<comment type="similarity">
    <text evidence="5">In the C-terminal section; belongs to the PRA-PH family.</text>
</comment>
<evidence type="ECO:0000256" key="1">
    <source>
        <dbReference type="ARBA" id="ARBA00000024"/>
    </source>
</evidence>
<feature type="binding site" evidence="11">
    <location>
        <position position="113"/>
    </location>
    <ligand>
        <name>Zn(2+)</name>
        <dbReference type="ChEBI" id="CHEBI:29105"/>
        <note>ligand shared between dimeric partners</note>
    </ligand>
</feature>
<comment type="subunit">
    <text evidence="11">Homodimer.</text>
</comment>
<comment type="caution">
    <text evidence="13">The sequence shown here is derived from an EMBL/GenBank/DDBJ whole genome shotgun (WGS) entry which is preliminary data.</text>
</comment>
<evidence type="ECO:0000256" key="11">
    <source>
        <dbReference type="HAMAP-Rule" id="MF_01021"/>
    </source>
</evidence>
<feature type="binding site" evidence="11">
    <location>
        <position position="96"/>
    </location>
    <ligand>
        <name>Mg(2+)</name>
        <dbReference type="ChEBI" id="CHEBI:18420"/>
    </ligand>
</feature>
<organism evidence="13 14">
    <name type="scientific">Cycloclasticus pugetii</name>
    <dbReference type="NCBI Taxonomy" id="34068"/>
    <lineage>
        <taxon>Bacteria</taxon>
        <taxon>Pseudomonadati</taxon>
        <taxon>Pseudomonadota</taxon>
        <taxon>Gammaproteobacteria</taxon>
        <taxon>Thiotrichales</taxon>
        <taxon>Piscirickettsiaceae</taxon>
        <taxon>Cycloclasticus</taxon>
    </lineage>
</organism>
<feature type="binding site" evidence="11">
    <location>
        <position position="100"/>
    </location>
    <ligand>
        <name>Mg(2+)</name>
        <dbReference type="ChEBI" id="CHEBI:18420"/>
    </ligand>
</feature>
<keyword evidence="14" id="KW-1185">Reference proteome</keyword>
<dbReference type="GO" id="GO:0008270">
    <property type="term" value="F:zinc ion binding"/>
    <property type="evidence" value="ECO:0007669"/>
    <property type="project" value="UniProtKB-UniRule"/>
</dbReference>
<dbReference type="GO" id="GO:0004636">
    <property type="term" value="F:phosphoribosyl-ATP diphosphatase activity"/>
    <property type="evidence" value="ECO:0007669"/>
    <property type="project" value="UniProtKB-EC"/>
</dbReference>
<dbReference type="RefSeq" id="WP_016390656.1">
    <property type="nucleotide sequence ID" value="NZ_KE646809.1"/>
</dbReference>
<dbReference type="GO" id="GO:0004635">
    <property type="term" value="F:phosphoribosyl-AMP cyclohydrolase activity"/>
    <property type="evidence" value="ECO:0007669"/>
    <property type="project" value="UniProtKB-UniRule"/>
</dbReference>
<dbReference type="GO" id="GO:0005737">
    <property type="term" value="C:cytoplasm"/>
    <property type="evidence" value="ECO:0007669"/>
    <property type="project" value="UniProtKB-SubCell"/>
</dbReference>